<evidence type="ECO:0000256" key="3">
    <source>
        <dbReference type="RuleBase" id="RU000363"/>
    </source>
</evidence>
<dbReference type="GO" id="GO:0016491">
    <property type="term" value="F:oxidoreductase activity"/>
    <property type="evidence" value="ECO:0007669"/>
    <property type="project" value="UniProtKB-KW"/>
</dbReference>
<evidence type="ECO:0000256" key="2">
    <source>
        <dbReference type="ARBA" id="ARBA00023002"/>
    </source>
</evidence>
<dbReference type="EMBL" id="CP114976">
    <property type="protein sequence ID" value="WBE25738.1"/>
    <property type="molecule type" value="Genomic_DNA"/>
</dbReference>
<gene>
    <name evidence="4" type="ORF">O6P33_02535</name>
</gene>
<reference evidence="4 5" key="1">
    <citation type="submission" date="2022-12" db="EMBL/GenBank/DDBJ databases">
        <title>Coexistence and Characterization of a Novel Tigecycline Resistance gene tet(X) variant and blaNDM-1 in a Pseudomonas caeni Isolate of Chicken Origin.</title>
        <authorList>
            <person name="Lu X."/>
            <person name="Zhang L."/>
            <person name="Li R."/>
            <person name="Wang Z."/>
        </authorList>
    </citation>
    <scope>NUCLEOTIDE SEQUENCE [LARGE SCALE GENOMIC DNA]</scope>
    <source>
        <strain evidence="4 5">CE14</strain>
    </source>
</reference>
<dbReference type="Pfam" id="PF00106">
    <property type="entry name" value="adh_short"/>
    <property type="match status" value="1"/>
</dbReference>
<dbReference type="AlphaFoldDB" id="A0AAF0ALM3"/>
<dbReference type="InterPro" id="IPR002347">
    <property type="entry name" value="SDR_fam"/>
</dbReference>
<evidence type="ECO:0000313" key="5">
    <source>
        <dbReference type="Proteomes" id="UP001212189"/>
    </source>
</evidence>
<evidence type="ECO:0000256" key="1">
    <source>
        <dbReference type="ARBA" id="ARBA00006484"/>
    </source>
</evidence>
<dbReference type="KEGG" id="dce:O6P33_02535"/>
<dbReference type="Gene3D" id="3.40.50.720">
    <property type="entry name" value="NAD(P)-binding Rossmann-like Domain"/>
    <property type="match status" value="1"/>
</dbReference>
<dbReference type="PRINTS" id="PR00080">
    <property type="entry name" value="SDRFAMILY"/>
</dbReference>
<name>A0AAF0ALM3_9GAMM</name>
<keyword evidence="2" id="KW-0560">Oxidoreductase</keyword>
<keyword evidence="5" id="KW-1185">Reference proteome</keyword>
<dbReference type="PRINTS" id="PR00081">
    <property type="entry name" value="GDHRDH"/>
</dbReference>
<dbReference type="RefSeq" id="WP_269818680.1">
    <property type="nucleotide sequence ID" value="NZ_CP114976.1"/>
</dbReference>
<dbReference type="PANTHER" id="PTHR43391">
    <property type="entry name" value="RETINOL DEHYDROGENASE-RELATED"/>
    <property type="match status" value="1"/>
</dbReference>
<dbReference type="SUPFAM" id="SSF51735">
    <property type="entry name" value="NAD(P)-binding Rossmann-fold domains"/>
    <property type="match status" value="1"/>
</dbReference>
<accession>A0AAF0ALM3</accession>
<organism evidence="4 5">
    <name type="scientific">Denitrificimonas caeni</name>
    <dbReference type="NCBI Taxonomy" id="521720"/>
    <lineage>
        <taxon>Bacteria</taxon>
        <taxon>Pseudomonadati</taxon>
        <taxon>Pseudomonadota</taxon>
        <taxon>Gammaproteobacteria</taxon>
        <taxon>Pseudomonadales</taxon>
        <taxon>Pseudomonadaceae</taxon>
        <taxon>Denitrificimonas</taxon>
    </lineage>
</organism>
<dbReference type="PANTHER" id="PTHR43391:SF82">
    <property type="entry name" value="OXIDOREDUCTASE SADH-RELATED"/>
    <property type="match status" value="1"/>
</dbReference>
<dbReference type="InterPro" id="IPR036291">
    <property type="entry name" value="NAD(P)-bd_dom_sf"/>
</dbReference>
<evidence type="ECO:0000313" key="4">
    <source>
        <dbReference type="EMBL" id="WBE25738.1"/>
    </source>
</evidence>
<comment type="similarity">
    <text evidence="1 3">Belongs to the short-chain dehydrogenases/reductases (SDR) family.</text>
</comment>
<sequence length="260" mass="28378">MIKEQRSCVLISGAANGIGRATARLFVEHGWFVGLSDIDTHALAILGEELGAEHALTLPLDVTQAEQWQSTLANFFQRTGRLDLLINNAGILISGHFTSNPLTRHQALVDVNINGVLNGCYLSLPYLLKTSGARVINLSSSSAIYGQASLATYSATKFAVRGLTEALNIEWQAHGISVVDIMPLFVQTDMITDMDARSIKVFGAKLTAEDVAQTIWRAANQGNRYNKVHWPVGALSTWLLRFSGITPAWLNRFIAKRISG</sequence>
<dbReference type="Proteomes" id="UP001212189">
    <property type="component" value="Chromosome"/>
</dbReference>
<dbReference type="NCBIfam" id="NF006123">
    <property type="entry name" value="PRK08267.1"/>
    <property type="match status" value="1"/>
</dbReference>
<protein>
    <submittedName>
        <fullName evidence="4">SDR family oxidoreductase</fullName>
    </submittedName>
</protein>
<proteinExistence type="inferred from homology"/>